<dbReference type="Pfam" id="PF01494">
    <property type="entry name" value="FAD_binding_3"/>
    <property type="match status" value="1"/>
</dbReference>
<dbReference type="GO" id="GO:0016491">
    <property type="term" value="F:oxidoreductase activity"/>
    <property type="evidence" value="ECO:0007669"/>
    <property type="project" value="UniProtKB-KW"/>
</dbReference>
<dbReference type="Gene3D" id="3.50.50.60">
    <property type="entry name" value="FAD/NAD(P)-binding domain"/>
    <property type="match status" value="1"/>
</dbReference>
<sequence length="441" mass="48907">MTVSQKPLSIAIVGGGIAGVTLTIALLKHCPHISITLYESATAFGEIGAGVGFEPVMVRTMELIDPRIKAAFEKCTKGNTVTDPPRWFTVRVGDRRKVVDGVEGNIVLKNEERAVRLDEELFVMPARRGPRGGVHRAHFLDELVKLVPDGVAKFRKTLVDVTEAEDGSGDAILHFEDGSKVQHSAVLGCDGIKSRTRRVVLGDADATSAVFSGKYAYRGLIPMAKAVEIFGNINPKESQMFMGYHKHVLTFPIANGTILNVVAFSSRPTWNEKQWVVQTSREDMLEDYEGWSCVVVDIMRNLQKPDIWALFNHPPAATYYSSKPLVCLIGDAAHASTPHQGAGAGMCIEDVYILSQLLSACQSRKDFERAFSAYDELRRPRSQKLVKTSREAGMLWEFEGDNVGDDLEILESHAKKRMDWIWDHEIVDDLQRAVKLLKAEA</sequence>
<evidence type="ECO:0000313" key="6">
    <source>
        <dbReference type="EMBL" id="KAF2023135.1"/>
    </source>
</evidence>
<organism evidence="6 7">
    <name type="scientific">Setomelanomma holmii</name>
    <dbReference type="NCBI Taxonomy" id="210430"/>
    <lineage>
        <taxon>Eukaryota</taxon>
        <taxon>Fungi</taxon>
        <taxon>Dikarya</taxon>
        <taxon>Ascomycota</taxon>
        <taxon>Pezizomycotina</taxon>
        <taxon>Dothideomycetes</taxon>
        <taxon>Pleosporomycetidae</taxon>
        <taxon>Pleosporales</taxon>
        <taxon>Pleosporineae</taxon>
        <taxon>Phaeosphaeriaceae</taxon>
        <taxon>Setomelanomma</taxon>
    </lineage>
</organism>
<comment type="caution">
    <text evidence="6">The sequence shown here is derived from an EMBL/GenBank/DDBJ whole genome shotgun (WGS) entry which is preliminary data.</text>
</comment>
<keyword evidence="7" id="KW-1185">Reference proteome</keyword>
<dbReference type="FunFam" id="3.50.50.60:FF:000153">
    <property type="entry name" value="Salicylate hydroxylase, putative"/>
    <property type="match status" value="1"/>
</dbReference>
<keyword evidence="1" id="KW-0285">Flavoprotein</keyword>
<evidence type="ECO:0000256" key="2">
    <source>
        <dbReference type="ARBA" id="ARBA00022827"/>
    </source>
</evidence>
<keyword evidence="4" id="KW-1133">Transmembrane helix</keyword>
<keyword evidence="4" id="KW-0472">Membrane</keyword>
<reference evidence="6" key="1">
    <citation type="journal article" date="2020" name="Stud. Mycol.">
        <title>101 Dothideomycetes genomes: a test case for predicting lifestyles and emergence of pathogens.</title>
        <authorList>
            <person name="Haridas S."/>
            <person name="Albert R."/>
            <person name="Binder M."/>
            <person name="Bloem J."/>
            <person name="Labutti K."/>
            <person name="Salamov A."/>
            <person name="Andreopoulos B."/>
            <person name="Baker S."/>
            <person name="Barry K."/>
            <person name="Bills G."/>
            <person name="Bluhm B."/>
            <person name="Cannon C."/>
            <person name="Castanera R."/>
            <person name="Culley D."/>
            <person name="Daum C."/>
            <person name="Ezra D."/>
            <person name="Gonzalez J."/>
            <person name="Henrissat B."/>
            <person name="Kuo A."/>
            <person name="Liang C."/>
            <person name="Lipzen A."/>
            <person name="Lutzoni F."/>
            <person name="Magnuson J."/>
            <person name="Mondo S."/>
            <person name="Nolan M."/>
            <person name="Ohm R."/>
            <person name="Pangilinan J."/>
            <person name="Park H.-J."/>
            <person name="Ramirez L."/>
            <person name="Alfaro M."/>
            <person name="Sun H."/>
            <person name="Tritt A."/>
            <person name="Yoshinaga Y."/>
            <person name="Zwiers L.-H."/>
            <person name="Turgeon B."/>
            <person name="Goodwin S."/>
            <person name="Spatafora J."/>
            <person name="Crous P."/>
            <person name="Grigoriev I."/>
        </authorList>
    </citation>
    <scope>NUCLEOTIDE SEQUENCE</scope>
    <source>
        <strain evidence="6">CBS 110217</strain>
    </source>
</reference>
<evidence type="ECO:0000256" key="4">
    <source>
        <dbReference type="SAM" id="Phobius"/>
    </source>
</evidence>
<keyword evidence="3" id="KW-0560">Oxidoreductase</keyword>
<dbReference type="PANTHER" id="PTHR46720:SF3">
    <property type="entry name" value="FAD-BINDING DOMAIN-CONTAINING PROTEIN-RELATED"/>
    <property type="match status" value="1"/>
</dbReference>
<dbReference type="GO" id="GO:0044550">
    <property type="term" value="P:secondary metabolite biosynthetic process"/>
    <property type="evidence" value="ECO:0007669"/>
    <property type="project" value="TreeGrafter"/>
</dbReference>
<dbReference type="SUPFAM" id="SSF51905">
    <property type="entry name" value="FAD/NAD(P)-binding domain"/>
    <property type="match status" value="1"/>
</dbReference>
<dbReference type="PRINTS" id="PR00420">
    <property type="entry name" value="RNGMNOXGNASE"/>
</dbReference>
<dbReference type="AlphaFoldDB" id="A0A9P4GX64"/>
<accession>A0A9P4GX64</accession>
<evidence type="ECO:0000256" key="3">
    <source>
        <dbReference type="ARBA" id="ARBA00023002"/>
    </source>
</evidence>
<dbReference type="SUPFAM" id="SSF54373">
    <property type="entry name" value="FAD-linked reductases, C-terminal domain"/>
    <property type="match status" value="1"/>
</dbReference>
<dbReference type="InterPro" id="IPR036188">
    <property type="entry name" value="FAD/NAD-bd_sf"/>
</dbReference>
<keyword evidence="4" id="KW-0812">Transmembrane</keyword>
<dbReference type="Proteomes" id="UP000799777">
    <property type="component" value="Unassembled WGS sequence"/>
</dbReference>
<evidence type="ECO:0000259" key="5">
    <source>
        <dbReference type="Pfam" id="PF01494"/>
    </source>
</evidence>
<dbReference type="GO" id="GO:0071949">
    <property type="term" value="F:FAD binding"/>
    <property type="evidence" value="ECO:0007669"/>
    <property type="project" value="InterPro"/>
</dbReference>
<protein>
    <submittedName>
        <fullName evidence="6">Salicylate 1-hydroxylase-like protein</fullName>
    </submittedName>
</protein>
<gene>
    <name evidence="6" type="ORF">EK21DRAFT_105461</name>
</gene>
<dbReference type="OrthoDB" id="417877at2759"/>
<keyword evidence="2" id="KW-0274">FAD</keyword>
<evidence type="ECO:0000313" key="7">
    <source>
        <dbReference type="Proteomes" id="UP000799777"/>
    </source>
</evidence>
<evidence type="ECO:0000256" key="1">
    <source>
        <dbReference type="ARBA" id="ARBA00022630"/>
    </source>
</evidence>
<name>A0A9P4GX64_9PLEO</name>
<feature type="transmembrane region" description="Helical" evidence="4">
    <location>
        <begin position="7"/>
        <end position="27"/>
    </location>
</feature>
<dbReference type="PANTHER" id="PTHR46720">
    <property type="entry name" value="HYDROXYLASE, PUTATIVE (AFU_ORTHOLOGUE AFUA_3G01460)-RELATED"/>
    <property type="match status" value="1"/>
</dbReference>
<dbReference type="EMBL" id="ML978377">
    <property type="protein sequence ID" value="KAF2023135.1"/>
    <property type="molecule type" value="Genomic_DNA"/>
</dbReference>
<feature type="domain" description="FAD-binding" evidence="5">
    <location>
        <begin position="170"/>
        <end position="388"/>
    </location>
</feature>
<proteinExistence type="predicted"/>
<dbReference type="InterPro" id="IPR051104">
    <property type="entry name" value="FAD_monoxygenase"/>
</dbReference>
<dbReference type="InterPro" id="IPR002938">
    <property type="entry name" value="FAD-bd"/>
</dbReference>